<proteinExistence type="predicted"/>
<feature type="compositionally biased region" description="Polar residues" evidence="3">
    <location>
        <begin position="282"/>
        <end position="291"/>
    </location>
</feature>
<dbReference type="STRING" id="56780.SYN_00610"/>
<dbReference type="FunCoup" id="Q2LVY9">
    <property type="interactions" value="79"/>
</dbReference>
<dbReference type="Pfam" id="PF00005">
    <property type="entry name" value="ABC_tran"/>
    <property type="match status" value="2"/>
</dbReference>
<dbReference type="AlphaFoldDB" id="Q2LVY9"/>
<dbReference type="InParanoid" id="Q2LVY9"/>
<dbReference type="eggNOG" id="COG1119">
    <property type="taxonomic scope" value="Bacteria"/>
</dbReference>
<dbReference type="InterPro" id="IPR017871">
    <property type="entry name" value="ABC_transporter-like_CS"/>
</dbReference>
<dbReference type="PANTHER" id="PTHR43158:SF2">
    <property type="entry name" value="SKFA PEPTIDE EXPORT ATP-BINDING PROTEIN SKFE"/>
    <property type="match status" value="1"/>
</dbReference>
<dbReference type="HOGENOM" id="CLU_000604_45_0_7"/>
<dbReference type="Gene3D" id="3.40.50.300">
    <property type="entry name" value="P-loop containing nucleotide triphosphate hydrolases"/>
    <property type="match status" value="2"/>
</dbReference>
<name>Q2LVY9_SYNAS</name>
<evidence type="ECO:0000256" key="1">
    <source>
        <dbReference type="ARBA" id="ARBA00022741"/>
    </source>
</evidence>
<dbReference type="PROSITE" id="PS50893">
    <property type="entry name" value="ABC_TRANSPORTER_2"/>
    <property type="match status" value="2"/>
</dbReference>
<keyword evidence="1" id="KW-0547">Nucleotide-binding</keyword>
<accession>Q2LVY9</accession>
<evidence type="ECO:0000313" key="5">
    <source>
        <dbReference type="EMBL" id="ABC78252.1"/>
    </source>
</evidence>
<dbReference type="KEGG" id="sat:SYN_00610"/>
<dbReference type="PROSITE" id="PS00211">
    <property type="entry name" value="ABC_TRANSPORTER_1"/>
    <property type="match status" value="1"/>
</dbReference>
<feature type="region of interest" description="Disordered" evidence="3">
    <location>
        <begin position="280"/>
        <end position="302"/>
    </location>
</feature>
<evidence type="ECO:0000256" key="2">
    <source>
        <dbReference type="ARBA" id="ARBA00022840"/>
    </source>
</evidence>
<dbReference type="SMART" id="SM00382">
    <property type="entry name" value="AAA"/>
    <property type="match status" value="2"/>
</dbReference>
<evidence type="ECO:0000259" key="4">
    <source>
        <dbReference type="PROSITE" id="PS50893"/>
    </source>
</evidence>
<protein>
    <submittedName>
        <fullName evidence="5">ATP-binding protein</fullName>
    </submittedName>
</protein>
<dbReference type="GO" id="GO:0016887">
    <property type="term" value="F:ATP hydrolysis activity"/>
    <property type="evidence" value="ECO:0007669"/>
    <property type="project" value="InterPro"/>
</dbReference>
<feature type="domain" description="ABC transporter" evidence="4">
    <location>
        <begin position="57"/>
        <end position="291"/>
    </location>
</feature>
<dbReference type="PANTHER" id="PTHR43158">
    <property type="entry name" value="SKFA PEPTIDE EXPORT ATP-BINDING PROTEIN SKFE"/>
    <property type="match status" value="1"/>
</dbReference>
<keyword evidence="2 5" id="KW-0067">ATP-binding</keyword>
<dbReference type="InterPro" id="IPR003593">
    <property type="entry name" value="AAA+_ATPase"/>
</dbReference>
<feature type="domain" description="ABC transporter" evidence="4">
    <location>
        <begin position="316"/>
        <end position="538"/>
    </location>
</feature>
<dbReference type="SUPFAM" id="SSF52540">
    <property type="entry name" value="P-loop containing nucleoside triphosphate hydrolases"/>
    <property type="match status" value="2"/>
</dbReference>
<organism evidence="5 6">
    <name type="scientific">Syntrophus aciditrophicus (strain SB)</name>
    <dbReference type="NCBI Taxonomy" id="56780"/>
    <lineage>
        <taxon>Bacteria</taxon>
        <taxon>Pseudomonadati</taxon>
        <taxon>Thermodesulfobacteriota</taxon>
        <taxon>Syntrophia</taxon>
        <taxon>Syntrophales</taxon>
        <taxon>Syntrophaceae</taxon>
        <taxon>Syntrophus</taxon>
    </lineage>
</organism>
<evidence type="ECO:0000256" key="3">
    <source>
        <dbReference type="SAM" id="MobiDB-lite"/>
    </source>
</evidence>
<gene>
    <name evidence="5" type="ORF">SYN_00610</name>
</gene>
<evidence type="ECO:0000313" key="6">
    <source>
        <dbReference type="Proteomes" id="UP000001933"/>
    </source>
</evidence>
<dbReference type="InterPro" id="IPR027417">
    <property type="entry name" value="P-loop_NTPase"/>
</dbReference>
<sequence>MMNPSYVKFKESFFPAIFNIEFHWKNMESARELRDDFRKKVERTMDREKNEMEKPLISMRGITLRKGSAFLLPDTFWEIRAGQNWAILGANGSGKSVLAGVIKGNVPYVRGEVIRHVPEAVAERIGYLSFELLEELLLREDWFEYTRFFSGKGHAMTAGEMLGLDLEGGGAGKDFDDIMGIRPLLNRSIRALSNGEMRKVLITSALLSAPKILILDEPFAGLDVASRESLGRAITDLMAKGTQIVLITQRLEEIIAGISHVLLIRDGRVSEVGRREEVMASESMNPFSGSPTELPPLARPIPAAATGTGSSADILIEMKNVHVAYGDVVVLDRLTWSVRRGEKWTVVGPNGSGKTTLLSLITGDNLQVYANEVRFFGHKRGEGESIWEIRRRIGLVSPELQLRYRKSVRVRDVALSGFFDSIGLYRKVTAEQSALADQWLNCVGMSDYAERPFNQLSYGEKRLILIARAMIKSPELLILDEPCQGLDLSNRQMVLALMEEIGRKTSAAMIYVTHQEAEMIPCIQHVLRLGRERWEIRA</sequence>
<dbReference type="InterPro" id="IPR003439">
    <property type="entry name" value="ABC_transporter-like_ATP-bd"/>
</dbReference>
<dbReference type="GO" id="GO:0005524">
    <property type="term" value="F:ATP binding"/>
    <property type="evidence" value="ECO:0007669"/>
    <property type="project" value="UniProtKB-KW"/>
</dbReference>
<dbReference type="Proteomes" id="UP000001933">
    <property type="component" value="Chromosome"/>
</dbReference>
<reference evidence="5 6" key="1">
    <citation type="journal article" date="2007" name="Proc. Natl. Acad. Sci. U.S.A.">
        <title>The genome of Syntrophus aciditrophicus: life at the thermodynamic limit of microbial growth.</title>
        <authorList>
            <person name="McInerney M.J."/>
            <person name="Rohlin L."/>
            <person name="Mouttaki H."/>
            <person name="Kim U."/>
            <person name="Krupp R.S."/>
            <person name="Rios-Hernandez L."/>
            <person name="Sieber J."/>
            <person name="Struchtemeyer C.G."/>
            <person name="Bhattacharyya A."/>
            <person name="Campbell J.W."/>
            <person name="Gunsalus R.P."/>
        </authorList>
    </citation>
    <scope>NUCLEOTIDE SEQUENCE [LARGE SCALE GENOMIC DNA]</scope>
    <source>
        <strain evidence="5 6">SB</strain>
    </source>
</reference>
<dbReference type="EMBL" id="CP000252">
    <property type="protein sequence ID" value="ABC78252.1"/>
    <property type="molecule type" value="Genomic_DNA"/>
</dbReference>
<keyword evidence="6" id="KW-1185">Reference proteome</keyword>